<dbReference type="SMART" id="SM00130">
    <property type="entry name" value="KR"/>
    <property type="match status" value="1"/>
</dbReference>
<evidence type="ECO:0000259" key="22">
    <source>
        <dbReference type="PROSITE" id="PS50240"/>
    </source>
</evidence>
<dbReference type="CDD" id="cd00190">
    <property type="entry name" value="Tryp_SPc"/>
    <property type="match status" value="1"/>
</dbReference>
<dbReference type="InterPro" id="IPR050127">
    <property type="entry name" value="Serine_Proteases_S1"/>
</dbReference>
<dbReference type="FunFam" id="2.40.10.10:FF:000069">
    <property type="entry name" value="Hyaluronan-binding protein 2"/>
    <property type="match status" value="1"/>
</dbReference>
<evidence type="ECO:0000256" key="14">
    <source>
        <dbReference type="ARBA" id="ARBA00023157"/>
    </source>
</evidence>
<keyword evidence="12 18" id="KW-0720">Serine protease</keyword>
<evidence type="ECO:0000256" key="17">
    <source>
        <dbReference type="PROSITE-ProRule" id="PRU00121"/>
    </source>
</evidence>
<keyword evidence="6" id="KW-0964">Secreted</keyword>
<keyword evidence="10" id="KW-0732">Signal</keyword>
<dbReference type="PANTHER" id="PTHR24264:SF38">
    <property type="entry name" value="UROKINASE-TYPE PLASMINOGEN ACTIVATOR"/>
    <property type="match status" value="1"/>
</dbReference>
<dbReference type="Pfam" id="PF00089">
    <property type="entry name" value="Trypsin"/>
    <property type="match status" value="1"/>
</dbReference>
<dbReference type="EMBL" id="JADDUC010000052">
    <property type="protein sequence ID" value="KAG0121300.1"/>
    <property type="molecule type" value="Genomic_DNA"/>
</dbReference>
<evidence type="ECO:0000256" key="19">
    <source>
        <dbReference type="SAM" id="Phobius"/>
    </source>
</evidence>
<feature type="domain" description="EGF-like" evidence="20">
    <location>
        <begin position="90"/>
        <end position="126"/>
    </location>
</feature>
<dbReference type="InterPro" id="IPR018056">
    <property type="entry name" value="Kringle_CS"/>
</dbReference>
<dbReference type="Proteomes" id="UP000618051">
    <property type="component" value="Unassembled WGS sequence"/>
</dbReference>
<keyword evidence="7 16" id="KW-0245">EGF-like domain</keyword>
<evidence type="ECO:0000313" key="25">
    <source>
        <dbReference type="Proteomes" id="UP000618051"/>
    </source>
</evidence>
<comment type="catalytic activity">
    <reaction evidence="1">
        <text>Specific cleavage of Arg-|-Val bond in plasminogen to form plasmin.</text>
        <dbReference type="EC" id="3.4.21.73"/>
    </reaction>
</comment>
<keyword evidence="8 17" id="KW-0420">Kringle</keyword>
<evidence type="ECO:0000313" key="24">
    <source>
        <dbReference type="EMBL" id="KAI1236415.1"/>
    </source>
</evidence>
<reference evidence="23" key="1">
    <citation type="submission" date="2020-10" db="EMBL/GenBank/DDBJ databases">
        <title>Feather gene expression reveals the developmental basis of iridescence in African starlings.</title>
        <authorList>
            <person name="Rubenstein D.R."/>
        </authorList>
    </citation>
    <scope>NUCLEOTIDE SEQUENCE</scope>
    <source>
        <strain evidence="23">SS15</strain>
        <tissue evidence="23">Liver</tissue>
    </source>
</reference>
<dbReference type="InterPro" id="IPR043504">
    <property type="entry name" value="Peptidase_S1_PA_chymotrypsin"/>
</dbReference>
<dbReference type="InterPro" id="IPR018114">
    <property type="entry name" value="TRYPSIN_HIS"/>
</dbReference>
<gene>
    <name evidence="24" type="ORF">IHE44_0001707</name>
    <name evidence="23" type="ORF">IHE44_011478</name>
</gene>
<feature type="disulfide bond" evidence="16">
    <location>
        <begin position="116"/>
        <end position="125"/>
    </location>
</feature>
<dbReference type="InterPro" id="IPR009003">
    <property type="entry name" value="Peptidase_S1_PA"/>
</dbReference>
<dbReference type="SMART" id="SM00020">
    <property type="entry name" value="Tryp_SPc"/>
    <property type="match status" value="1"/>
</dbReference>
<dbReference type="PROSITE" id="PS00134">
    <property type="entry name" value="TRYPSIN_HIS"/>
    <property type="match status" value="1"/>
</dbReference>
<keyword evidence="19" id="KW-0812">Transmembrane</keyword>
<dbReference type="PROSITE" id="PS01186">
    <property type="entry name" value="EGF_2"/>
    <property type="match status" value="1"/>
</dbReference>
<dbReference type="FunFam" id="2.40.20.10:FF:000001">
    <property type="entry name" value="Urokinase-type plasminogen activator"/>
    <property type="match status" value="1"/>
</dbReference>
<dbReference type="EMBL" id="JADDUC020000010">
    <property type="protein sequence ID" value="KAI1236415.1"/>
    <property type="molecule type" value="Genomic_DNA"/>
</dbReference>
<comment type="caution">
    <text evidence="23">The sequence shown here is derived from an EMBL/GenBank/DDBJ whole genome shotgun (WGS) entry which is preliminary data.</text>
</comment>
<organism evidence="23">
    <name type="scientific">Lamprotornis superbus</name>
    <dbReference type="NCBI Taxonomy" id="245042"/>
    <lineage>
        <taxon>Eukaryota</taxon>
        <taxon>Metazoa</taxon>
        <taxon>Chordata</taxon>
        <taxon>Craniata</taxon>
        <taxon>Vertebrata</taxon>
        <taxon>Euteleostomi</taxon>
        <taxon>Archelosauria</taxon>
        <taxon>Archosauria</taxon>
        <taxon>Dinosauria</taxon>
        <taxon>Saurischia</taxon>
        <taxon>Theropoda</taxon>
        <taxon>Coelurosauria</taxon>
        <taxon>Aves</taxon>
        <taxon>Neognathae</taxon>
        <taxon>Neoaves</taxon>
        <taxon>Telluraves</taxon>
        <taxon>Australaves</taxon>
        <taxon>Passeriformes</taxon>
        <taxon>Sturnidae</taxon>
        <taxon>Lamprotornis</taxon>
    </lineage>
</organism>
<evidence type="ECO:0000256" key="11">
    <source>
        <dbReference type="ARBA" id="ARBA00022801"/>
    </source>
</evidence>
<comment type="subcellular location">
    <subcellularLocation>
        <location evidence="3">Secreted</location>
    </subcellularLocation>
</comment>
<keyword evidence="13" id="KW-0865">Zymogen</keyword>
<evidence type="ECO:0000256" key="10">
    <source>
        <dbReference type="ARBA" id="ARBA00022729"/>
    </source>
</evidence>
<evidence type="ECO:0000256" key="18">
    <source>
        <dbReference type="RuleBase" id="RU363034"/>
    </source>
</evidence>
<sequence length="568" mass="64426">MRSIFVCIMSNNVYFPNESNYLLYTPHFGSHYRVCELNNQIIPIEEEQREKLTNNMKLLIFLTVTLGTLVTGLESIYSWRYHKLYGRRSEYKECPCLNGGTCITYYLFSGIGRCICPDGYTGIHCELGRNNYKHEHAANKRFIFSDTVSKCYTENGKDYRGMATEDKCLPWNLPSLVRRGHYHAYLENALQLGLGKHSYCRNPNGRRRPWCYTKRGSAIQETPCNIEKCGPTCGQRSISKAFKIVGGRQAEVESQPWIAGIFQTIRGMDHFLCGGSLIDPCWVLTAAHCFHTPSRGPINKSIYKVFLGKSTLNVTDDKEQVFMVDKIITHPDFTDDTGGNENDIALIRIRTTSGQCAVESKYVRTVCLPERNLYLKENTHCEIAGYGKQDFFDIFYAQRLMSATVNLISQRKCKYEYYDSTRVTDNMVCAGDPTWQIDACKGDSGGPMVCEHNGRMMVYGIVSWGDGCAKENKPGVYTRVTQYLNWIESSMNGLDAKSRFLPEPNRGADLPLDGGAASEKETLSQAANEFIEHEVVEGMETAGKVFKKNLQKHTTPHNHFPATKHEFD</sequence>
<feature type="domain" description="Peptidase S1" evidence="22">
    <location>
        <begin position="244"/>
        <end position="492"/>
    </location>
</feature>
<dbReference type="GO" id="GO:0031639">
    <property type="term" value="P:plasminogen activation"/>
    <property type="evidence" value="ECO:0007669"/>
    <property type="project" value="TreeGrafter"/>
</dbReference>
<dbReference type="Pfam" id="PF00051">
    <property type="entry name" value="Kringle"/>
    <property type="match status" value="1"/>
</dbReference>
<keyword evidence="19" id="KW-1133">Transmembrane helix</keyword>
<dbReference type="InterPro" id="IPR001254">
    <property type="entry name" value="Trypsin_dom"/>
</dbReference>
<feature type="transmembrane region" description="Helical" evidence="19">
    <location>
        <begin position="58"/>
        <end position="79"/>
    </location>
</feature>
<dbReference type="GO" id="GO:0005615">
    <property type="term" value="C:extracellular space"/>
    <property type="evidence" value="ECO:0007669"/>
    <property type="project" value="TreeGrafter"/>
</dbReference>
<dbReference type="InterPro" id="IPR033116">
    <property type="entry name" value="TRYPSIN_SER"/>
</dbReference>
<evidence type="ECO:0000256" key="7">
    <source>
        <dbReference type="ARBA" id="ARBA00022536"/>
    </source>
</evidence>
<reference evidence="24" key="3">
    <citation type="submission" date="2022-01" db="EMBL/GenBank/DDBJ databases">
        <authorList>
            <person name="Rubenstein D.R."/>
        </authorList>
    </citation>
    <scope>NUCLEOTIDE SEQUENCE</scope>
    <source>
        <strain evidence="24">SS15</strain>
        <tissue evidence="24">Liver</tissue>
    </source>
</reference>
<dbReference type="GO" id="GO:0004252">
    <property type="term" value="F:serine-type endopeptidase activity"/>
    <property type="evidence" value="ECO:0007669"/>
    <property type="project" value="UniProtKB-EC"/>
</dbReference>
<dbReference type="GO" id="GO:0033628">
    <property type="term" value="P:regulation of cell adhesion mediated by integrin"/>
    <property type="evidence" value="ECO:0007669"/>
    <property type="project" value="TreeGrafter"/>
</dbReference>
<dbReference type="SUPFAM" id="SSF50494">
    <property type="entry name" value="Trypsin-like serine proteases"/>
    <property type="match status" value="1"/>
</dbReference>
<name>A0A835NUA8_9PASS</name>
<dbReference type="PROSITE" id="PS00021">
    <property type="entry name" value="KRINGLE_1"/>
    <property type="match status" value="1"/>
</dbReference>
<evidence type="ECO:0000256" key="16">
    <source>
        <dbReference type="PROSITE-ProRule" id="PRU00076"/>
    </source>
</evidence>
<accession>A0A835NUA8</accession>
<dbReference type="CDD" id="cd00054">
    <property type="entry name" value="EGF_CA"/>
    <property type="match status" value="1"/>
</dbReference>
<dbReference type="PANTHER" id="PTHR24264">
    <property type="entry name" value="TRYPSIN-RELATED"/>
    <property type="match status" value="1"/>
</dbReference>
<dbReference type="PRINTS" id="PR00018">
    <property type="entry name" value="KRINGLE"/>
</dbReference>
<dbReference type="PROSITE" id="PS50070">
    <property type="entry name" value="KRINGLE_2"/>
    <property type="match status" value="1"/>
</dbReference>
<evidence type="ECO:0000259" key="21">
    <source>
        <dbReference type="PROSITE" id="PS50070"/>
    </source>
</evidence>
<evidence type="ECO:0000256" key="1">
    <source>
        <dbReference type="ARBA" id="ARBA00000942"/>
    </source>
</evidence>
<dbReference type="PRINTS" id="PR00722">
    <property type="entry name" value="CHYMOTRYPSIN"/>
</dbReference>
<evidence type="ECO:0000313" key="23">
    <source>
        <dbReference type="EMBL" id="KAG0121300.1"/>
    </source>
</evidence>
<evidence type="ECO:0000256" key="13">
    <source>
        <dbReference type="ARBA" id="ARBA00023145"/>
    </source>
</evidence>
<keyword evidence="9 18" id="KW-0645">Protease</keyword>
<dbReference type="Gene3D" id="2.40.20.10">
    <property type="entry name" value="Plasminogen Kringle 4"/>
    <property type="match status" value="1"/>
</dbReference>
<evidence type="ECO:0000256" key="3">
    <source>
        <dbReference type="ARBA" id="ARBA00004613"/>
    </source>
</evidence>
<reference evidence="24 25" key="2">
    <citation type="journal article" date="2021" name="J. Hered.">
        <title>Feather Gene Expression Elucidates the Developmental Basis of Plumage Iridescence in African Starlings.</title>
        <authorList>
            <person name="Rubenstein D.R."/>
            <person name="Corvelo A."/>
            <person name="MacManes M.D."/>
            <person name="Maia R."/>
            <person name="Narzisi G."/>
            <person name="Rousaki A."/>
            <person name="Vandenabeele P."/>
            <person name="Shawkey M.D."/>
            <person name="Solomon J."/>
        </authorList>
    </citation>
    <scope>NUCLEOTIDE SEQUENCE [LARGE SCALE GENOMIC DNA]</scope>
    <source>
        <strain evidence="24">SS15</strain>
    </source>
</reference>
<keyword evidence="15" id="KW-0617">Plasminogen activation</keyword>
<evidence type="ECO:0000256" key="12">
    <source>
        <dbReference type="ARBA" id="ARBA00022825"/>
    </source>
</evidence>
<dbReference type="PROSITE" id="PS00022">
    <property type="entry name" value="EGF_1"/>
    <property type="match status" value="1"/>
</dbReference>
<comment type="function">
    <text evidence="2">Specifically cleaves the zymogen plasminogen to form the active enzyme plasmin.</text>
</comment>
<dbReference type="PROSITE" id="PS50026">
    <property type="entry name" value="EGF_3"/>
    <property type="match status" value="1"/>
</dbReference>
<dbReference type="SUPFAM" id="SSF57440">
    <property type="entry name" value="Kringle-like"/>
    <property type="match status" value="1"/>
</dbReference>
<dbReference type="PROSITE" id="PS50240">
    <property type="entry name" value="TRYPSIN_DOM"/>
    <property type="match status" value="1"/>
</dbReference>
<keyword evidence="14 16" id="KW-1015">Disulfide bond</keyword>
<dbReference type="Pfam" id="PF00008">
    <property type="entry name" value="EGF"/>
    <property type="match status" value="1"/>
</dbReference>
<dbReference type="AlphaFoldDB" id="A0A835NUA8"/>
<dbReference type="PROSITE" id="PS00135">
    <property type="entry name" value="TRYPSIN_SER"/>
    <property type="match status" value="1"/>
</dbReference>
<dbReference type="InterPro" id="IPR001314">
    <property type="entry name" value="Peptidase_S1A"/>
</dbReference>
<evidence type="ECO:0000256" key="2">
    <source>
        <dbReference type="ARBA" id="ARBA00004018"/>
    </source>
</evidence>
<protein>
    <recommendedName>
        <fullName evidence="5">Urokinase-type plasminogen activator</fullName>
        <ecNumber evidence="4">3.4.21.73</ecNumber>
    </recommendedName>
</protein>
<comment type="caution">
    <text evidence="16">Lacks conserved residue(s) required for the propagation of feature annotation.</text>
</comment>
<keyword evidence="19" id="KW-0472">Membrane</keyword>
<dbReference type="EC" id="3.4.21.73" evidence="4"/>
<evidence type="ECO:0000256" key="5">
    <source>
        <dbReference type="ARBA" id="ARBA00019414"/>
    </source>
</evidence>
<evidence type="ECO:0000256" key="9">
    <source>
        <dbReference type="ARBA" id="ARBA00022670"/>
    </source>
</evidence>
<dbReference type="InterPro" id="IPR000742">
    <property type="entry name" value="EGF"/>
</dbReference>
<evidence type="ECO:0000256" key="4">
    <source>
        <dbReference type="ARBA" id="ARBA00013183"/>
    </source>
</evidence>
<keyword evidence="11 18" id="KW-0378">Hydrolase</keyword>
<evidence type="ECO:0000259" key="20">
    <source>
        <dbReference type="PROSITE" id="PS50026"/>
    </source>
</evidence>
<dbReference type="InterPro" id="IPR013806">
    <property type="entry name" value="Kringle-like"/>
</dbReference>
<evidence type="ECO:0000256" key="8">
    <source>
        <dbReference type="ARBA" id="ARBA00022572"/>
    </source>
</evidence>
<feature type="domain" description="Kringle" evidence="21">
    <location>
        <begin position="150"/>
        <end position="229"/>
    </location>
</feature>
<dbReference type="Gene3D" id="2.10.25.10">
    <property type="entry name" value="Laminin"/>
    <property type="match status" value="1"/>
</dbReference>
<evidence type="ECO:0000256" key="15">
    <source>
        <dbReference type="ARBA" id="ARBA00023202"/>
    </source>
</evidence>
<dbReference type="InterPro" id="IPR038178">
    <property type="entry name" value="Kringle_sf"/>
</dbReference>
<proteinExistence type="predicted"/>
<dbReference type="OrthoDB" id="9406323at2759"/>
<keyword evidence="25" id="KW-1185">Reference proteome</keyword>
<evidence type="ECO:0000256" key="6">
    <source>
        <dbReference type="ARBA" id="ARBA00022525"/>
    </source>
</evidence>
<dbReference type="InterPro" id="IPR000001">
    <property type="entry name" value="Kringle"/>
</dbReference>
<dbReference type="Gene3D" id="2.40.10.10">
    <property type="entry name" value="Trypsin-like serine proteases"/>
    <property type="match status" value="2"/>
</dbReference>